<organism evidence="2 3">
    <name type="scientific">Cryptosporangium phraense</name>
    <dbReference type="NCBI Taxonomy" id="2593070"/>
    <lineage>
        <taxon>Bacteria</taxon>
        <taxon>Bacillati</taxon>
        <taxon>Actinomycetota</taxon>
        <taxon>Actinomycetes</taxon>
        <taxon>Cryptosporangiales</taxon>
        <taxon>Cryptosporangiaceae</taxon>
        <taxon>Cryptosporangium</taxon>
    </lineage>
</organism>
<dbReference type="EMBL" id="VIRS01000016">
    <property type="protein sequence ID" value="TQS42768.1"/>
    <property type="molecule type" value="Genomic_DNA"/>
</dbReference>
<evidence type="ECO:0000313" key="2">
    <source>
        <dbReference type="EMBL" id="TQS42768.1"/>
    </source>
</evidence>
<dbReference type="InParanoid" id="A0A545AN60"/>
<name>A0A545AN60_9ACTN</name>
<dbReference type="RefSeq" id="WP_142706637.1">
    <property type="nucleotide sequence ID" value="NZ_VIRS01000016.1"/>
</dbReference>
<protein>
    <recommendedName>
        <fullName evidence="1">Putative Flp pilus-assembly TadG-like N-terminal domain-containing protein</fullName>
    </recommendedName>
</protein>
<comment type="caution">
    <text evidence="2">The sequence shown here is derived from an EMBL/GenBank/DDBJ whole genome shotgun (WGS) entry which is preliminary data.</text>
</comment>
<dbReference type="Proteomes" id="UP000317982">
    <property type="component" value="Unassembled WGS sequence"/>
</dbReference>
<proteinExistence type="predicted"/>
<dbReference type="InterPro" id="IPR028087">
    <property type="entry name" value="Tad_N"/>
</dbReference>
<gene>
    <name evidence="2" type="ORF">FL583_22140</name>
</gene>
<accession>A0A545AN60</accession>
<dbReference type="AlphaFoldDB" id="A0A545AN60"/>
<feature type="domain" description="Putative Flp pilus-assembly TadG-like N-terminal" evidence="1">
    <location>
        <begin position="15"/>
        <end position="62"/>
    </location>
</feature>
<evidence type="ECO:0000259" key="1">
    <source>
        <dbReference type="Pfam" id="PF13400"/>
    </source>
</evidence>
<reference evidence="2 3" key="1">
    <citation type="submission" date="2019-07" db="EMBL/GenBank/DDBJ databases">
        <title>Cryptosporangium phraense sp. nov., isolated from plant litter.</title>
        <authorList>
            <person name="Suriyachadkun C."/>
        </authorList>
    </citation>
    <scope>NUCLEOTIDE SEQUENCE [LARGE SCALE GENOMIC DNA]</scope>
    <source>
        <strain evidence="2 3">A-T 5661</strain>
    </source>
</reference>
<dbReference type="Pfam" id="PF13400">
    <property type="entry name" value="Tad"/>
    <property type="match status" value="1"/>
</dbReference>
<keyword evidence="3" id="KW-1185">Reference proteome</keyword>
<dbReference type="OrthoDB" id="3431582at2"/>
<sequence>MNRRRVPRPLDGDAGQATAFVVVLLTGLLLLAGLVLDGGNALSARTRALDVAQSAARAGAQQLDLSLYRTTSQVRIDPEQAIRAAQAFLAAARVSGEVTATTVSVTVITHTATRTQLLQLVGVRTLHASATATAAPTPGSQP</sequence>
<evidence type="ECO:0000313" key="3">
    <source>
        <dbReference type="Proteomes" id="UP000317982"/>
    </source>
</evidence>